<reference evidence="4 5" key="1">
    <citation type="submission" date="2024-11" db="EMBL/GenBank/DDBJ databases">
        <title>Chromosome-level genome assembly of Eucalyptus globulus Labill. provides insights into its genome evolution.</title>
        <authorList>
            <person name="Li X."/>
        </authorList>
    </citation>
    <scope>NUCLEOTIDE SEQUENCE [LARGE SCALE GENOMIC DNA]</scope>
    <source>
        <strain evidence="4">CL2024</strain>
        <tissue evidence="4">Fresh tender leaves</tissue>
    </source>
</reference>
<gene>
    <name evidence="4" type="ORF">ACJRO7_017185</name>
</gene>
<dbReference type="Gene3D" id="4.10.60.10">
    <property type="entry name" value="Zinc finger, CCHC-type"/>
    <property type="match status" value="1"/>
</dbReference>
<dbReference type="InterPro" id="IPR036875">
    <property type="entry name" value="Znf_CCHC_sf"/>
</dbReference>
<dbReference type="PROSITE" id="PS50158">
    <property type="entry name" value="ZF_CCHC"/>
    <property type="match status" value="1"/>
</dbReference>
<feature type="region of interest" description="Disordered" evidence="2">
    <location>
        <begin position="63"/>
        <end position="89"/>
    </location>
</feature>
<keyword evidence="1" id="KW-0863">Zinc-finger</keyword>
<evidence type="ECO:0000313" key="5">
    <source>
        <dbReference type="Proteomes" id="UP001634007"/>
    </source>
</evidence>
<feature type="compositionally biased region" description="Pro residues" evidence="2">
    <location>
        <begin position="68"/>
        <end position="79"/>
    </location>
</feature>
<feature type="domain" description="CCHC-type" evidence="3">
    <location>
        <begin position="46"/>
        <end position="61"/>
    </location>
</feature>
<feature type="region of interest" description="Disordered" evidence="2">
    <location>
        <begin position="1"/>
        <end position="20"/>
    </location>
</feature>
<dbReference type="Gene3D" id="2.40.70.10">
    <property type="entry name" value="Acid Proteases"/>
    <property type="match status" value="1"/>
</dbReference>
<dbReference type="CDD" id="cd00303">
    <property type="entry name" value="retropepsin_like"/>
    <property type="match status" value="1"/>
</dbReference>
<protein>
    <recommendedName>
        <fullName evidence="3">CCHC-type domain-containing protein</fullName>
    </recommendedName>
</protein>
<evidence type="ECO:0000256" key="2">
    <source>
        <dbReference type="SAM" id="MobiDB-lite"/>
    </source>
</evidence>
<dbReference type="SUPFAM" id="SSF57756">
    <property type="entry name" value="Retrovirus zinc finger-like domains"/>
    <property type="match status" value="1"/>
</dbReference>
<name>A0ABD3KPC4_EUCGL</name>
<accession>A0ABD3KPC4</accession>
<evidence type="ECO:0000313" key="4">
    <source>
        <dbReference type="EMBL" id="KAL3741676.1"/>
    </source>
</evidence>
<proteinExistence type="predicted"/>
<dbReference type="Pfam" id="PF00098">
    <property type="entry name" value="zf-CCHC"/>
    <property type="match status" value="1"/>
</dbReference>
<dbReference type="SUPFAM" id="SSF50630">
    <property type="entry name" value="Acid proteases"/>
    <property type="match status" value="1"/>
</dbReference>
<dbReference type="InterPro" id="IPR001878">
    <property type="entry name" value="Znf_CCHC"/>
</dbReference>
<dbReference type="Proteomes" id="UP001634007">
    <property type="component" value="Unassembled WGS sequence"/>
</dbReference>
<dbReference type="SMART" id="SM00343">
    <property type="entry name" value="ZnF_C2HC"/>
    <property type="match status" value="1"/>
</dbReference>
<organism evidence="4 5">
    <name type="scientific">Eucalyptus globulus</name>
    <name type="common">Tasmanian blue gum</name>
    <dbReference type="NCBI Taxonomy" id="34317"/>
    <lineage>
        <taxon>Eukaryota</taxon>
        <taxon>Viridiplantae</taxon>
        <taxon>Streptophyta</taxon>
        <taxon>Embryophyta</taxon>
        <taxon>Tracheophyta</taxon>
        <taxon>Spermatophyta</taxon>
        <taxon>Magnoliopsida</taxon>
        <taxon>eudicotyledons</taxon>
        <taxon>Gunneridae</taxon>
        <taxon>Pentapetalae</taxon>
        <taxon>rosids</taxon>
        <taxon>malvids</taxon>
        <taxon>Myrtales</taxon>
        <taxon>Myrtaceae</taxon>
        <taxon>Myrtoideae</taxon>
        <taxon>Eucalypteae</taxon>
        <taxon>Eucalyptus</taxon>
    </lineage>
</organism>
<keyword evidence="1" id="KW-0479">Metal-binding</keyword>
<dbReference type="InterPro" id="IPR032567">
    <property type="entry name" value="RTL1-rel"/>
</dbReference>
<dbReference type="GO" id="GO:0008270">
    <property type="term" value="F:zinc ion binding"/>
    <property type="evidence" value="ECO:0007669"/>
    <property type="project" value="UniProtKB-KW"/>
</dbReference>
<sequence length="247" mass="26813">MPGGRYHVPPTKKGGVGKPSSNFNGACRLCGRRHGSAPCPPRTGACYECGQQGHIARVCPRRQMKQPQLPPPPPPPPPLGQNRGFAPQIMPPRGMNRPPAQGRTYALTRGQAEDAPNVVTGIVLLNDQPAYSLFDPGASHSFIAERFVKLVELIPELLESVISISTPLKDKVLATVGCLGCKLVIGEREGRIGLIVLAMYDFDVIIGMDWLTKHQAKMDCYHKVIQFNPLGGESFEFIGSRGGPRFP</sequence>
<dbReference type="PANTHER" id="PTHR15503">
    <property type="entry name" value="LDOC1 RELATED"/>
    <property type="match status" value="1"/>
</dbReference>
<keyword evidence="1" id="KW-0862">Zinc</keyword>
<dbReference type="InterPro" id="IPR021109">
    <property type="entry name" value="Peptidase_aspartic_dom_sf"/>
</dbReference>
<evidence type="ECO:0000256" key="1">
    <source>
        <dbReference type="PROSITE-ProRule" id="PRU00047"/>
    </source>
</evidence>
<evidence type="ECO:0000259" key="3">
    <source>
        <dbReference type="PROSITE" id="PS50158"/>
    </source>
</evidence>
<dbReference type="EMBL" id="JBJKBG010000004">
    <property type="protein sequence ID" value="KAL3741676.1"/>
    <property type="molecule type" value="Genomic_DNA"/>
</dbReference>
<dbReference type="Pfam" id="PF08284">
    <property type="entry name" value="RVP_2"/>
    <property type="match status" value="1"/>
</dbReference>
<keyword evidence="5" id="KW-1185">Reference proteome</keyword>
<comment type="caution">
    <text evidence="4">The sequence shown here is derived from an EMBL/GenBank/DDBJ whole genome shotgun (WGS) entry which is preliminary data.</text>
</comment>
<dbReference type="PANTHER" id="PTHR15503:SF45">
    <property type="entry name" value="RNA-DIRECTED DNA POLYMERASE HOMOLOG"/>
    <property type="match status" value="1"/>
</dbReference>
<dbReference type="AlphaFoldDB" id="A0ABD3KPC4"/>